<dbReference type="AlphaFoldDB" id="A0A3S3QP24"/>
<evidence type="ECO:0000256" key="1">
    <source>
        <dbReference type="SAM" id="MobiDB-lite"/>
    </source>
</evidence>
<gene>
    <name evidence="2" type="ORF">CKAN_01639300</name>
</gene>
<keyword evidence="3" id="KW-1185">Reference proteome</keyword>
<dbReference type="Proteomes" id="UP000283530">
    <property type="component" value="Unassembled WGS sequence"/>
</dbReference>
<evidence type="ECO:0000313" key="2">
    <source>
        <dbReference type="EMBL" id="RWR87451.1"/>
    </source>
</evidence>
<comment type="caution">
    <text evidence="2">The sequence shown here is derived from an EMBL/GenBank/DDBJ whole genome shotgun (WGS) entry which is preliminary data.</text>
</comment>
<proteinExistence type="predicted"/>
<organism evidence="2 3">
    <name type="scientific">Cinnamomum micranthum f. kanehirae</name>
    <dbReference type="NCBI Taxonomy" id="337451"/>
    <lineage>
        <taxon>Eukaryota</taxon>
        <taxon>Viridiplantae</taxon>
        <taxon>Streptophyta</taxon>
        <taxon>Embryophyta</taxon>
        <taxon>Tracheophyta</taxon>
        <taxon>Spermatophyta</taxon>
        <taxon>Magnoliopsida</taxon>
        <taxon>Magnoliidae</taxon>
        <taxon>Laurales</taxon>
        <taxon>Lauraceae</taxon>
        <taxon>Cinnamomum</taxon>
    </lineage>
</organism>
<evidence type="ECO:0000313" key="3">
    <source>
        <dbReference type="Proteomes" id="UP000283530"/>
    </source>
</evidence>
<protein>
    <submittedName>
        <fullName evidence="2">Uncharacterized protein</fullName>
    </submittedName>
</protein>
<accession>A0A3S3QP24</accession>
<dbReference type="EMBL" id="QPKB01000006">
    <property type="protein sequence ID" value="RWR87451.1"/>
    <property type="molecule type" value="Genomic_DNA"/>
</dbReference>
<name>A0A3S3QP24_9MAGN</name>
<feature type="region of interest" description="Disordered" evidence="1">
    <location>
        <begin position="30"/>
        <end position="52"/>
    </location>
</feature>
<reference evidence="2 3" key="1">
    <citation type="journal article" date="2019" name="Nat. Plants">
        <title>Stout camphor tree genome fills gaps in understanding of flowering plant genome evolution.</title>
        <authorList>
            <person name="Chaw S.M."/>
            <person name="Liu Y.C."/>
            <person name="Wu Y.W."/>
            <person name="Wang H.Y."/>
            <person name="Lin C.I."/>
            <person name="Wu C.S."/>
            <person name="Ke H.M."/>
            <person name="Chang L.Y."/>
            <person name="Hsu C.Y."/>
            <person name="Yang H.T."/>
            <person name="Sudianto E."/>
            <person name="Hsu M.H."/>
            <person name="Wu K.P."/>
            <person name="Wang L.N."/>
            <person name="Leebens-Mack J.H."/>
            <person name="Tsai I.J."/>
        </authorList>
    </citation>
    <scope>NUCLEOTIDE SEQUENCE [LARGE SCALE GENOMIC DNA]</scope>
    <source>
        <strain evidence="3">cv. Chaw 1501</strain>
        <tissue evidence="2">Young leaves</tissue>
    </source>
</reference>
<sequence>MVGSSDAFSSLSPLDLSKIARCDHASHYCSRSPSQGEASMSGPKRVQTMWGSGRSSPLQVARKISIVRGRIEALSFVISEEPRSCFGCWPVCNIFLPAPGILQKDEWDELHERLLDAACTPSTSPSARIALHRTASSSKAPKHTCKPLNNNKSRKHRAFFQTHSEP</sequence>